<protein>
    <recommendedName>
        <fullName evidence="3">Class I SAM-dependent methyltransferase</fullName>
    </recommendedName>
</protein>
<evidence type="ECO:0000313" key="1">
    <source>
        <dbReference type="EMBL" id="MBA9065702.1"/>
    </source>
</evidence>
<dbReference type="Gene3D" id="3.40.50.150">
    <property type="entry name" value="Vaccinia Virus protein VP39"/>
    <property type="match status" value="1"/>
</dbReference>
<evidence type="ECO:0008006" key="3">
    <source>
        <dbReference type="Google" id="ProtNLM"/>
    </source>
</evidence>
<sequence length="225" mass="25367">MYTVAPVPTIPELIERIVDAGSGSTAFFEYELKEDGLFLQQNPAEFAEFVHYMASSVPPSNLTLDIGIASGGQTKFLRDYYACQKTIVVDLGQHPDAYNWPRIRKSLNSDLILEIFDDSHAPAVRDSLLPFRGEIDFAYVDGDHSYIGLRQDIFLVREILKPGAFMALHDTLAVEDCKRVYDELKASTTFDHVMDFNHRFGISLWQLREPVASTQENRTSGLGDL</sequence>
<organism evidence="1 2">
    <name type="scientific">Methylobacterium fujisawaense</name>
    <dbReference type="NCBI Taxonomy" id="107400"/>
    <lineage>
        <taxon>Bacteria</taxon>
        <taxon>Pseudomonadati</taxon>
        <taxon>Pseudomonadota</taxon>
        <taxon>Alphaproteobacteria</taxon>
        <taxon>Hyphomicrobiales</taxon>
        <taxon>Methylobacteriaceae</taxon>
        <taxon>Methylobacterium</taxon>
    </lineage>
</organism>
<dbReference type="Pfam" id="PF13578">
    <property type="entry name" value="Methyltransf_24"/>
    <property type="match status" value="1"/>
</dbReference>
<dbReference type="EMBL" id="JACJIM010000009">
    <property type="protein sequence ID" value="MBA9065702.1"/>
    <property type="molecule type" value="Genomic_DNA"/>
</dbReference>
<proteinExistence type="predicted"/>
<reference evidence="1 2" key="1">
    <citation type="submission" date="2020-08" db="EMBL/GenBank/DDBJ databases">
        <title>Genomic Encyclopedia of Type Strains, Phase IV (KMG-IV): sequencing the most valuable type-strain genomes for metagenomic binning, comparative biology and taxonomic classification.</title>
        <authorList>
            <person name="Goeker M."/>
        </authorList>
    </citation>
    <scope>NUCLEOTIDE SEQUENCE [LARGE SCALE GENOMIC DNA]</scope>
    <source>
        <strain evidence="1 2">DSM 5686</strain>
    </source>
</reference>
<comment type="caution">
    <text evidence="1">The sequence shown here is derived from an EMBL/GenBank/DDBJ whole genome shotgun (WGS) entry which is preliminary data.</text>
</comment>
<evidence type="ECO:0000313" key="2">
    <source>
        <dbReference type="Proteomes" id="UP000565455"/>
    </source>
</evidence>
<dbReference type="SUPFAM" id="SSF53335">
    <property type="entry name" value="S-adenosyl-L-methionine-dependent methyltransferases"/>
    <property type="match status" value="1"/>
</dbReference>
<dbReference type="InterPro" id="IPR029063">
    <property type="entry name" value="SAM-dependent_MTases_sf"/>
</dbReference>
<name>A0ABR6DHZ3_9HYPH</name>
<keyword evidence="2" id="KW-1185">Reference proteome</keyword>
<dbReference type="RefSeq" id="WP_182593087.1">
    <property type="nucleotide sequence ID" value="NZ_CP183980.1"/>
</dbReference>
<dbReference type="GeneID" id="96606720"/>
<gene>
    <name evidence="1" type="ORF">GGQ91_005124</name>
</gene>
<accession>A0ABR6DHZ3</accession>
<dbReference type="Proteomes" id="UP000565455">
    <property type="component" value="Unassembled WGS sequence"/>
</dbReference>